<sequence length="76" mass="8451">MWLTRVLVLAVLECLAEPCDRIQCLSWDRKSAQLYGLQASCGGCSKDEGQQKKAEQLREAQELNALEILKMAVPGD</sequence>
<keyword evidence="1" id="KW-0732">Signal</keyword>
<dbReference type="Proteomes" id="UP001066276">
    <property type="component" value="Chromosome 2_2"/>
</dbReference>
<feature type="signal peptide" evidence="1">
    <location>
        <begin position="1"/>
        <end position="16"/>
    </location>
</feature>
<gene>
    <name evidence="2" type="ORF">NDU88_000507</name>
</gene>
<comment type="caution">
    <text evidence="2">The sequence shown here is derived from an EMBL/GenBank/DDBJ whole genome shotgun (WGS) entry which is preliminary data.</text>
</comment>
<reference evidence="2" key="1">
    <citation type="journal article" date="2022" name="bioRxiv">
        <title>Sequencing and chromosome-scale assembly of the giantPleurodeles waltlgenome.</title>
        <authorList>
            <person name="Brown T."/>
            <person name="Elewa A."/>
            <person name="Iarovenko S."/>
            <person name="Subramanian E."/>
            <person name="Araus A.J."/>
            <person name="Petzold A."/>
            <person name="Susuki M."/>
            <person name="Suzuki K.-i.T."/>
            <person name="Hayashi T."/>
            <person name="Toyoda A."/>
            <person name="Oliveira C."/>
            <person name="Osipova E."/>
            <person name="Leigh N.D."/>
            <person name="Simon A."/>
            <person name="Yun M.H."/>
        </authorList>
    </citation>
    <scope>NUCLEOTIDE SEQUENCE</scope>
    <source>
        <strain evidence="2">20211129_DDA</strain>
        <tissue evidence="2">Liver</tissue>
    </source>
</reference>
<evidence type="ECO:0000313" key="2">
    <source>
        <dbReference type="EMBL" id="KAJ1191191.1"/>
    </source>
</evidence>
<protein>
    <submittedName>
        <fullName evidence="2">Uncharacterized protein</fullName>
    </submittedName>
</protein>
<proteinExistence type="predicted"/>
<evidence type="ECO:0000256" key="1">
    <source>
        <dbReference type="SAM" id="SignalP"/>
    </source>
</evidence>
<dbReference type="AlphaFoldDB" id="A0AAV7UR93"/>
<evidence type="ECO:0000313" key="3">
    <source>
        <dbReference type="Proteomes" id="UP001066276"/>
    </source>
</evidence>
<accession>A0AAV7UR93</accession>
<organism evidence="2 3">
    <name type="scientific">Pleurodeles waltl</name>
    <name type="common">Iberian ribbed newt</name>
    <dbReference type="NCBI Taxonomy" id="8319"/>
    <lineage>
        <taxon>Eukaryota</taxon>
        <taxon>Metazoa</taxon>
        <taxon>Chordata</taxon>
        <taxon>Craniata</taxon>
        <taxon>Vertebrata</taxon>
        <taxon>Euteleostomi</taxon>
        <taxon>Amphibia</taxon>
        <taxon>Batrachia</taxon>
        <taxon>Caudata</taxon>
        <taxon>Salamandroidea</taxon>
        <taxon>Salamandridae</taxon>
        <taxon>Pleurodelinae</taxon>
        <taxon>Pleurodeles</taxon>
    </lineage>
</organism>
<feature type="chain" id="PRO_5043328166" evidence="1">
    <location>
        <begin position="17"/>
        <end position="76"/>
    </location>
</feature>
<keyword evidence="3" id="KW-1185">Reference proteome</keyword>
<dbReference type="EMBL" id="JANPWB010000004">
    <property type="protein sequence ID" value="KAJ1191191.1"/>
    <property type="molecule type" value="Genomic_DNA"/>
</dbReference>
<name>A0AAV7UR93_PLEWA</name>